<proteinExistence type="predicted"/>
<organism evidence="1 2">
    <name type="scientific">Octopus vulgaris</name>
    <name type="common">Common octopus</name>
    <dbReference type="NCBI Taxonomy" id="6645"/>
    <lineage>
        <taxon>Eukaryota</taxon>
        <taxon>Metazoa</taxon>
        <taxon>Spiralia</taxon>
        <taxon>Lophotrochozoa</taxon>
        <taxon>Mollusca</taxon>
        <taxon>Cephalopoda</taxon>
        <taxon>Coleoidea</taxon>
        <taxon>Octopodiformes</taxon>
        <taxon>Octopoda</taxon>
        <taxon>Incirrata</taxon>
        <taxon>Octopodidae</taxon>
        <taxon>Octopus</taxon>
    </lineage>
</organism>
<accession>A0AA36BSX0</accession>
<name>A0AA36BSX0_OCTVU</name>
<protein>
    <submittedName>
        <fullName evidence="1">Uncharacterized protein</fullName>
    </submittedName>
</protein>
<reference evidence="1" key="1">
    <citation type="submission" date="2023-08" db="EMBL/GenBank/DDBJ databases">
        <authorList>
            <person name="Alioto T."/>
            <person name="Alioto T."/>
            <person name="Gomez Garrido J."/>
        </authorList>
    </citation>
    <scope>NUCLEOTIDE SEQUENCE</scope>
</reference>
<evidence type="ECO:0000313" key="2">
    <source>
        <dbReference type="Proteomes" id="UP001162480"/>
    </source>
</evidence>
<keyword evidence="2" id="KW-1185">Reference proteome</keyword>
<sequence>MSTRADDTELRVNVDSFYPDLISKNEEVVAELYSFEDFPTPMNMFTRGIQNNQKSIQAKDALIQEFCVELINMSLHPSEYNFKVSRASK</sequence>
<dbReference type="EMBL" id="OX597836">
    <property type="protein sequence ID" value="CAI9739734.1"/>
    <property type="molecule type" value="Genomic_DNA"/>
</dbReference>
<dbReference type="AlphaFoldDB" id="A0AA36BSX0"/>
<evidence type="ECO:0000313" key="1">
    <source>
        <dbReference type="EMBL" id="CAI9739734.1"/>
    </source>
</evidence>
<gene>
    <name evidence="1" type="ORF">OCTVUL_1B028288</name>
</gene>
<dbReference type="Proteomes" id="UP001162480">
    <property type="component" value="Chromosome 23"/>
</dbReference>